<proteinExistence type="inferred from homology"/>
<feature type="compositionally biased region" description="Low complexity" evidence="6">
    <location>
        <begin position="242"/>
        <end position="251"/>
    </location>
</feature>
<dbReference type="GO" id="GO:0005634">
    <property type="term" value="C:nucleus"/>
    <property type="evidence" value="ECO:0007669"/>
    <property type="project" value="UniProtKB-SubCell"/>
</dbReference>
<comment type="subcellular location">
    <subcellularLocation>
        <location evidence="1">Nucleus</location>
    </subcellularLocation>
</comment>
<sequence>MALDELAFVLDTAPVDPRFVEWTCISLAESFGDIYTIESSDRKELQHVASAKEGIQPTSVLDYNEEPFDLALNLYGLIIPVDEKKRKIKMITMCSHFNLLQVCIRKMKNDSLVDLDAMLACRIFLFDVDAMDSVMEKWSLEHEELACHMLYITINWVREVINCFCPVYSDPAVLARLIHRLKNLTTLEKRLDQLLPLVSQFVPLELQAVSLLDGKEASFGTPIIKPTSVVSSSTVHDSDNESLSTNTTSTSKRVTSGKAAAPSSHTTVDQLRPYLRPIKIQALSLLNATSREMEPKLSMADVNYLLEDVVVKLESKIVVPSHPFFGKKKSKDDRLDRDISVSRMTTREMLMEVIRHMPKILRAMEMSNELLQEDATQSGRIAAGSEDIAKCMFLVMTILNKLISCPEMAHPENQDLLEAFIRTLSHQLAMDVTQKTFMDECKYAFQYLAGFQENMPQFKTAVSLFKTLERMAQLSCSADLLHLDMQKVAADILGRDWFDWRECPVRLE</sequence>
<keyword evidence="4" id="KW-0539">Nucleus</keyword>
<evidence type="ECO:0000256" key="2">
    <source>
        <dbReference type="ARBA" id="ARBA00022499"/>
    </source>
</evidence>
<dbReference type="GO" id="GO:0070182">
    <property type="term" value="F:DNA polymerase binding"/>
    <property type="evidence" value="ECO:0007669"/>
    <property type="project" value="TreeGrafter"/>
</dbReference>
<evidence type="ECO:0000256" key="5">
    <source>
        <dbReference type="ARBA" id="ARBA00093456"/>
    </source>
</evidence>
<evidence type="ECO:0000256" key="4">
    <source>
        <dbReference type="ARBA" id="ARBA00023242"/>
    </source>
</evidence>
<dbReference type="GO" id="GO:0007129">
    <property type="term" value="P:homologous chromosome pairing at meiosis"/>
    <property type="evidence" value="ECO:0007669"/>
    <property type="project" value="TreeGrafter"/>
</dbReference>
<dbReference type="EMBL" id="MCGT01000013">
    <property type="protein sequence ID" value="ORX54485.1"/>
    <property type="molecule type" value="Genomic_DNA"/>
</dbReference>
<dbReference type="AlphaFoldDB" id="A0A1X2GIG1"/>
<evidence type="ECO:0000256" key="1">
    <source>
        <dbReference type="ARBA" id="ARBA00004123"/>
    </source>
</evidence>
<reference evidence="7 8" key="1">
    <citation type="submission" date="2016-07" db="EMBL/GenBank/DDBJ databases">
        <title>Pervasive Adenine N6-methylation of Active Genes in Fungi.</title>
        <authorList>
            <consortium name="DOE Joint Genome Institute"/>
            <person name="Mondo S.J."/>
            <person name="Dannebaum R.O."/>
            <person name="Kuo R.C."/>
            <person name="Labutti K."/>
            <person name="Haridas S."/>
            <person name="Kuo A."/>
            <person name="Salamov A."/>
            <person name="Ahrendt S.R."/>
            <person name="Lipzen A."/>
            <person name="Sullivan W."/>
            <person name="Andreopoulos W.B."/>
            <person name="Clum A."/>
            <person name="Lindquist E."/>
            <person name="Daum C."/>
            <person name="Ramamoorthy G.K."/>
            <person name="Gryganskyi A."/>
            <person name="Culley D."/>
            <person name="Magnuson J.K."/>
            <person name="James T.Y."/>
            <person name="O'Malley M.A."/>
            <person name="Stajich J.E."/>
            <person name="Spatafora J.W."/>
            <person name="Visel A."/>
            <person name="Grigoriev I.V."/>
        </authorList>
    </citation>
    <scope>NUCLEOTIDE SEQUENCE [LARGE SCALE GENOMIC DNA]</scope>
    <source>
        <strain evidence="7 8">NRRL 3301</strain>
    </source>
</reference>
<dbReference type="GO" id="GO:0036297">
    <property type="term" value="P:interstrand cross-link repair"/>
    <property type="evidence" value="ECO:0007669"/>
    <property type="project" value="TreeGrafter"/>
</dbReference>
<name>A0A1X2GIG1_9FUNG</name>
<evidence type="ECO:0000313" key="8">
    <source>
        <dbReference type="Proteomes" id="UP000242146"/>
    </source>
</evidence>
<dbReference type="GO" id="GO:0031573">
    <property type="term" value="P:mitotic intra-S DNA damage checkpoint signaling"/>
    <property type="evidence" value="ECO:0007669"/>
    <property type="project" value="TreeGrafter"/>
</dbReference>
<dbReference type="PANTHER" id="PTHR32086">
    <property type="entry name" value="FANCONI ANEMIA GROUP D2 PROTEIN"/>
    <property type="match status" value="1"/>
</dbReference>
<dbReference type="InterPro" id="IPR029448">
    <property type="entry name" value="FANCD2"/>
</dbReference>
<evidence type="ECO:0000256" key="3">
    <source>
        <dbReference type="ARBA" id="ARBA00022843"/>
    </source>
</evidence>
<dbReference type="Pfam" id="PF14631">
    <property type="entry name" value="FancD2"/>
    <property type="match status" value="1"/>
</dbReference>
<evidence type="ECO:0000256" key="6">
    <source>
        <dbReference type="SAM" id="MobiDB-lite"/>
    </source>
</evidence>
<dbReference type="PANTHER" id="PTHR32086:SF0">
    <property type="entry name" value="FANCONI ANEMIA GROUP D2 PROTEIN"/>
    <property type="match status" value="1"/>
</dbReference>
<evidence type="ECO:0000313" key="7">
    <source>
        <dbReference type="EMBL" id="ORX54485.1"/>
    </source>
</evidence>
<comment type="similarity">
    <text evidence="5">Belongs to the Fanconi anemia protein FANCD2 family.</text>
</comment>
<dbReference type="Proteomes" id="UP000242146">
    <property type="component" value="Unassembled WGS sequence"/>
</dbReference>
<protein>
    <submittedName>
        <fullName evidence="7">Uncharacterized protein</fullName>
    </submittedName>
</protein>
<organism evidence="7 8">
    <name type="scientific">Hesseltinella vesiculosa</name>
    <dbReference type="NCBI Taxonomy" id="101127"/>
    <lineage>
        <taxon>Eukaryota</taxon>
        <taxon>Fungi</taxon>
        <taxon>Fungi incertae sedis</taxon>
        <taxon>Mucoromycota</taxon>
        <taxon>Mucoromycotina</taxon>
        <taxon>Mucoromycetes</taxon>
        <taxon>Mucorales</taxon>
        <taxon>Cunninghamellaceae</taxon>
        <taxon>Hesseltinella</taxon>
    </lineage>
</organism>
<dbReference type="STRING" id="101127.A0A1X2GIG1"/>
<keyword evidence="3" id="KW-0832">Ubl conjugation</keyword>
<comment type="caution">
    <text evidence="7">The sequence shown here is derived from an EMBL/GenBank/DDBJ whole genome shotgun (WGS) entry which is preliminary data.</text>
</comment>
<feature type="region of interest" description="Disordered" evidence="6">
    <location>
        <begin position="230"/>
        <end position="267"/>
    </location>
</feature>
<gene>
    <name evidence="7" type="ORF">DM01DRAFT_1036446</name>
</gene>
<dbReference type="GO" id="GO:1990918">
    <property type="term" value="P:double-strand break repair involved in meiotic recombination"/>
    <property type="evidence" value="ECO:0007669"/>
    <property type="project" value="TreeGrafter"/>
</dbReference>
<dbReference type="GO" id="GO:0000793">
    <property type="term" value="C:condensed chromosome"/>
    <property type="evidence" value="ECO:0007669"/>
    <property type="project" value="TreeGrafter"/>
</dbReference>
<dbReference type="OrthoDB" id="27031at2759"/>
<keyword evidence="8" id="KW-1185">Reference proteome</keyword>
<accession>A0A1X2GIG1</accession>
<keyword evidence="2" id="KW-1017">Isopeptide bond</keyword>